<keyword evidence="2" id="KW-0472">Membrane</keyword>
<sequence length="299" mass="31467">MSEEDKAPATGQNVRMELPTWDHSRSKRRGGDAGPQEDAFVTGVKQAGRTARARGPLVIGGVIAVLAVLVGIIVVYNSRQTASAQATRQLATAARYESEAEVGDPALLLGANKGKPVAPIVKDEAERTAAVNKALDGLDASAAGSDAALAGTLVRATGLLRAGDPAGAEALYREFLGKAGAGHPLIFSAREGLAFAREAQNDLDGALAELETLAGQKGAFYRDMALWQKGRILERQGKTEAALEVYRQYIAEYPLQQPSIAQNEVRKRLEELDPKALAGEPAPESPIQVMDAPPGAPTP</sequence>
<feature type="region of interest" description="Disordered" evidence="1">
    <location>
        <begin position="271"/>
        <end position="299"/>
    </location>
</feature>
<evidence type="ECO:0000256" key="1">
    <source>
        <dbReference type="SAM" id="MobiDB-lite"/>
    </source>
</evidence>
<feature type="region of interest" description="Disordered" evidence="1">
    <location>
        <begin position="1"/>
        <end position="38"/>
    </location>
</feature>
<dbReference type="EMBL" id="JAIRAU010000025">
    <property type="protein sequence ID" value="MBZ5711286.1"/>
    <property type="molecule type" value="Genomic_DNA"/>
</dbReference>
<reference evidence="3" key="1">
    <citation type="submission" date="2021-08" db="EMBL/GenBank/DDBJ databases">
        <authorList>
            <person name="Stevens D.C."/>
        </authorList>
    </citation>
    <scope>NUCLEOTIDE SEQUENCE</scope>
    <source>
        <strain evidence="3">DSM 53165</strain>
    </source>
</reference>
<keyword evidence="2" id="KW-1133">Transmembrane helix</keyword>
<comment type="caution">
    <text evidence="3">The sequence shown here is derived from an EMBL/GenBank/DDBJ whole genome shotgun (WGS) entry which is preliminary data.</text>
</comment>
<name>A0ABS7TTA1_9BACT</name>
<dbReference type="Proteomes" id="UP001139031">
    <property type="component" value="Unassembled WGS sequence"/>
</dbReference>
<dbReference type="Pfam" id="PF13174">
    <property type="entry name" value="TPR_6"/>
    <property type="match status" value="1"/>
</dbReference>
<keyword evidence="2" id="KW-0812">Transmembrane</keyword>
<dbReference type="InterPro" id="IPR019734">
    <property type="entry name" value="TPR_rpt"/>
</dbReference>
<organism evidence="3 4">
    <name type="scientific">Nannocystis pusilla</name>
    <dbReference type="NCBI Taxonomy" id="889268"/>
    <lineage>
        <taxon>Bacteria</taxon>
        <taxon>Pseudomonadati</taxon>
        <taxon>Myxococcota</taxon>
        <taxon>Polyangia</taxon>
        <taxon>Nannocystales</taxon>
        <taxon>Nannocystaceae</taxon>
        <taxon>Nannocystis</taxon>
    </lineage>
</organism>
<dbReference type="RefSeq" id="WP_224193051.1">
    <property type="nucleotide sequence ID" value="NZ_JAIRAU010000025.1"/>
</dbReference>
<feature type="transmembrane region" description="Helical" evidence="2">
    <location>
        <begin position="55"/>
        <end position="76"/>
    </location>
</feature>
<dbReference type="InterPro" id="IPR011990">
    <property type="entry name" value="TPR-like_helical_dom_sf"/>
</dbReference>
<protein>
    <submittedName>
        <fullName evidence="3">Tetratricopeptide repeat protein</fullName>
    </submittedName>
</protein>
<dbReference type="Gene3D" id="1.25.40.10">
    <property type="entry name" value="Tetratricopeptide repeat domain"/>
    <property type="match status" value="1"/>
</dbReference>
<proteinExistence type="predicted"/>
<gene>
    <name evidence="3" type="ORF">K7C98_18740</name>
</gene>
<evidence type="ECO:0000313" key="4">
    <source>
        <dbReference type="Proteomes" id="UP001139031"/>
    </source>
</evidence>
<keyword evidence="4" id="KW-1185">Reference proteome</keyword>
<evidence type="ECO:0000313" key="3">
    <source>
        <dbReference type="EMBL" id="MBZ5711286.1"/>
    </source>
</evidence>
<evidence type="ECO:0000256" key="2">
    <source>
        <dbReference type="SAM" id="Phobius"/>
    </source>
</evidence>
<accession>A0ABS7TTA1</accession>
<dbReference type="SUPFAM" id="SSF48452">
    <property type="entry name" value="TPR-like"/>
    <property type="match status" value="1"/>
</dbReference>